<organism evidence="1 2">
    <name type="scientific">Congzhengia minquanensis</name>
    <dbReference type="NCBI Taxonomy" id="2763657"/>
    <lineage>
        <taxon>Bacteria</taxon>
        <taxon>Bacillati</taxon>
        <taxon>Bacillota</taxon>
        <taxon>Clostridia</taxon>
        <taxon>Eubacteriales</taxon>
        <taxon>Oscillospiraceae</taxon>
        <taxon>Congzhengia</taxon>
    </lineage>
</organism>
<name>A0A926DQV6_9FIRM</name>
<proteinExistence type="predicted"/>
<evidence type="ECO:0000313" key="2">
    <source>
        <dbReference type="Proteomes" id="UP000611762"/>
    </source>
</evidence>
<dbReference type="RefSeq" id="WP_249313679.1">
    <property type="nucleotide sequence ID" value="NZ_JACRSU010000005.1"/>
</dbReference>
<gene>
    <name evidence="1" type="ORF">H8698_11735</name>
</gene>
<sequence length="73" mass="8267">MTGKAIKIKLLELGRTQLDLLEELKKYGYHLKPQLLSSYITGYKRTPQSAVVLDLVGNILKEWEGANKNAEVH</sequence>
<dbReference type="AlphaFoldDB" id="A0A926DQV6"/>
<protein>
    <submittedName>
        <fullName evidence="1">Uncharacterized protein</fullName>
    </submittedName>
</protein>
<keyword evidence="2" id="KW-1185">Reference proteome</keyword>
<dbReference type="Proteomes" id="UP000611762">
    <property type="component" value="Unassembled WGS sequence"/>
</dbReference>
<comment type="caution">
    <text evidence="1">The sequence shown here is derived from an EMBL/GenBank/DDBJ whole genome shotgun (WGS) entry which is preliminary data.</text>
</comment>
<accession>A0A926DQV6</accession>
<evidence type="ECO:0000313" key="1">
    <source>
        <dbReference type="EMBL" id="MBC8541650.1"/>
    </source>
</evidence>
<reference evidence="1" key="1">
    <citation type="submission" date="2020-08" db="EMBL/GenBank/DDBJ databases">
        <title>Genome public.</title>
        <authorList>
            <person name="Liu C."/>
            <person name="Sun Q."/>
        </authorList>
    </citation>
    <scope>NUCLEOTIDE SEQUENCE</scope>
    <source>
        <strain evidence="1">H8</strain>
    </source>
</reference>
<dbReference type="EMBL" id="JACRSU010000005">
    <property type="protein sequence ID" value="MBC8541650.1"/>
    <property type="molecule type" value="Genomic_DNA"/>
</dbReference>